<keyword evidence="4" id="KW-0472">Membrane</keyword>
<keyword evidence="3" id="KW-1133">Transmembrane helix</keyword>
<feature type="compositionally biased region" description="Polar residues" evidence="6">
    <location>
        <begin position="87"/>
        <end position="96"/>
    </location>
</feature>
<feature type="compositionally biased region" description="Polar residues" evidence="6">
    <location>
        <begin position="43"/>
        <end position="52"/>
    </location>
</feature>
<keyword evidence="2" id="KW-0812">Transmembrane</keyword>
<dbReference type="PANTHER" id="PTHR17615">
    <property type="entry name" value="PROTEIN FAM189A"/>
    <property type="match status" value="1"/>
</dbReference>
<reference evidence="7" key="2">
    <citation type="submission" date="2025-08" db="UniProtKB">
        <authorList>
            <consortium name="Ensembl"/>
        </authorList>
    </citation>
    <scope>IDENTIFICATION</scope>
</reference>
<feature type="compositionally biased region" description="Low complexity" evidence="6">
    <location>
        <begin position="139"/>
        <end position="151"/>
    </location>
</feature>
<protein>
    <submittedName>
        <fullName evidence="7">Uncharacterized protein</fullName>
    </submittedName>
</protein>
<reference evidence="7" key="1">
    <citation type="submission" date="2019-03" db="EMBL/GenBank/DDBJ databases">
        <title>Genome sequencing and reference-guided assembly of Black Bengal Goat (Capra hircus).</title>
        <authorList>
            <person name="Siddiki A.Z."/>
            <person name="Baten A."/>
            <person name="Billah M."/>
            <person name="Alam M.A.U."/>
            <person name="Shawrob K.S.M."/>
            <person name="Saha S."/>
            <person name="Chowdhury M."/>
            <person name="Rahman A.H."/>
            <person name="Stear M."/>
            <person name="Miah G."/>
            <person name="Das G.B."/>
            <person name="Hossain M.M."/>
            <person name="Kumkum M."/>
            <person name="Islam M.S."/>
            <person name="Mollah A.M."/>
            <person name="Ahsan A."/>
            <person name="Tusar F."/>
            <person name="Khan M.K.I."/>
        </authorList>
    </citation>
    <scope>NUCLEOTIDE SEQUENCE [LARGE SCALE GENOMIC DNA]</scope>
</reference>
<evidence type="ECO:0000256" key="4">
    <source>
        <dbReference type="ARBA" id="ARBA00023136"/>
    </source>
</evidence>
<evidence type="ECO:0000256" key="1">
    <source>
        <dbReference type="ARBA" id="ARBA00004370"/>
    </source>
</evidence>
<sequence>MNRRMVGPDVIPLPHIYGARIKGVEVFCPLDPPPPYEAVVSQTDQQQGSSFQMPEGSEVATSPLEPICMPGIQGGDIPTTPGEESASIPTPNTNQLCPARSWRALRPLRTRSKSDPVLHHSAERDHGSDAAQHFQGPGAALAETAWPAAPAELRRSEHLRPRREAPGREEAPASRGREAAQPHRRHPRDCPVRLQGRGS</sequence>
<accession>A0A8C2NS58</accession>
<dbReference type="Ensembl" id="ENSCHIT00010012092.1">
    <property type="protein sequence ID" value="ENSCHIP00010008569.1"/>
    <property type="gene ID" value="ENSCHIG00010006273.1"/>
</dbReference>
<dbReference type="PANTHER" id="PTHR17615:SF8">
    <property type="entry name" value="ENDOSOMAL TRANSMEMBRANE EPSIN INTERACTOR 1"/>
    <property type="match status" value="1"/>
</dbReference>
<comment type="subcellular location">
    <subcellularLocation>
        <location evidence="1">Membrane</location>
    </subcellularLocation>
</comment>
<dbReference type="InterPro" id="IPR030431">
    <property type="entry name" value="ENTREP1-3"/>
</dbReference>
<evidence type="ECO:0000313" key="7">
    <source>
        <dbReference type="Ensembl" id="ENSCHIP00010008569.1"/>
    </source>
</evidence>
<name>A0A8C2NS58_CAPHI</name>
<evidence type="ECO:0000256" key="3">
    <source>
        <dbReference type="ARBA" id="ARBA00022989"/>
    </source>
</evidence>
<comment type="similarity">
    <text evidence="5">Belongs to the ENTREP family.</text>
</comment>
<evidence type="ECO:0000256" key="2">
    <source>
        <dbReference type="ARBA" id="ARBA00022692"/>
    </source>
</evidence>
<feature type="compositionally biased region" description="Basic and acidic residues" evidence="6">
    <location>
        <begin position="152"/>
        <end position="181"/>
    </location>
</feature>
<evidence type="ECO:0000256" key="6">
    <source>
        <dbReference type="SAM" id="MobiDB-lite"/>
    </source>
</evidence>
<feature type="region of interest" description="Disordered" evidence="6">
    <location>
        <begin position="43"/>
        <end position="199"/>
    </location>
</feature>
<proteinExistence type="inferred from homology"/>
<organism evidence="7">
    <name type="scientific">Capra hircus</name>
    <name type="common">Goat</name>
    <dbReference type="NCBI Taxonomy" id="9925"/>
    <lineage>
        <taxon>Eukaryota</taxon>
        <taxon>Metazoa</taxon>
        <taxon>Chordata</taxon>
        <taxon>Craniata</taxon>
        <taxon>Vertebrata</taxon>
        <taxon>Euteleostomi</taxon>
        <taxon>Mammalia</taxon>
        <taxon>Eutheria</taxon>
        <taxon>Laurasiatheria</taxon>
        <taxon>Artiodactyla</taxon>
        <taxon>Ruminantia</taxon>
        <taxon>Pecora</taxon>
        <taxon>Bovidae</taxon>
        <taxon>Caprinae</taxon>
        <taxon>Capra</taxon>
    </lineage>
</organism>
<dbReference type="GO" id="GO:0016020">
    <property type="term" value="C:membrane"/>
    <property type="evidence" value="ECO:0007669"/>
    <property type="project" value="UniProtKB-SubCell"/>
</dbReference>
<dbReference type="AlphaFoldDB" id="A0A8C2NS58"/>
<feature type="compositionally biased region" description="Basic and acidic residues" evidence="6">
    <location>
        <begin position="112"/>
        <end position="128"/>
    </location>
</feature>
<evidence type="ECO:0000256" key="5">
    <source>
        <dbReference type="ARBA" id="ARBA00034309"/>
    </source>
</evidence>